<dbReference type="Pfam" id="PF12796">
    <property type="entry name" value="Ank_2"/>
    <property type="match status" value="1"/>
</dbReference>
<dbReference type="InterPro" id="IPR002110">
    <property type="entry name" value="Ankyrin_rpt"/>
</dbReference>
<dbReference type="Gene3D" id="1.25.40.20">
    <property type="entry name" value="Ankyrin repeat-containing domain"/>
    <property type="match status" value="2"/>
</dbReference>
<dbReference type="InterPro" id="IPR008266">
    <property type="entry name" value="Tyr_kinase_AS"/>
</dbReference>
<evidence type="ECO:0000256" key="4">
    <source>
        <dbReference type="PROSITE-ProRule" id="PRU00023"/>
    </source>
</evidence>
<dbReference type="PANTHER" id="PTHR44329">
    <property type="entry name" value="SERINE/THREONINE-PROTEIN KINASE TNNI3K-RELATED"/>
    <property type="match status" value="1"/>
</dbReference>
<dbReference type="FunCoup" id="D3AXI9">
    <property type="interactions" value="525"/>
</dbReference>
<evidence type="ECO:0000256" key="3">
    <source>
        <dbReference type="ARBA" id="ARBA00022840"/>
    </source>
</evidence>
<organism evidence="8 9">
    <name type="scientific">Heterostelium pallidum (strain ATCC 26659 / Pp 5 / PN500)</name>
    <name type="common">Cellular slime mold</name>
    <name type="synonym">Polysphondylium pallidum</name>
    <dbReference type="NCBI Taxonomy" id="670386"/>
    <lineage>
        <taxon>Eukaryota</taxon>
        <taxon>Amoebozoa</taxon>
        <taxon>Evosea</taxon>
        <taxon>Eumycetozoa</taxon>
        <taxon>Dictyostelia</taxon>
        <taxon>Acytosteliales</taxon>
        <taxon>Acytosteliaceae</taxon>
        <taxon>Heterostelium</taxon>
    </lineage>
</organism>
<dbReference type="RefSeq" id="XP_020438363.1">
    <property type="nucleotide sequence ID" value="XM_020571840.1"/>
</dbReference>
<dbReference type="GO" id="GO:0005524">
    <property type="term" value="F:ATP binding"/>
    <property type="evidence" value="ECO:0007669"/>
    <property type="project" value="UniProtKB-UniRule"/>
</dbReference>
<keyword evidence="2 5" id="KW-0547">Nucleotide-binding</keyword>
<evidence type="ECO:0000313" key="9">
    <source>
        <dbReference type="Proteomes" id="UP000001396"/>
    </source>
</evidence>
<dbReference type="Gene3D" id="3.30.200.20">
    <property type="entry name" value="Phosphorylase Kinase, domain 1"/>
    <property type="match status" value="1"/>
</dbReference>
<evidence type="ECO:0000256" key="2">
    <source>
        <dbReference type="ARBA" id="ARBA00022741"/>
    </source>
</evidence>
<feature type="domain" description="Protein kinase" evidence="7">
    <location>
        <begin position="502"/>
        <end position="753"/>
    </location>
</feature>
<evidence type="ECO:0000259" key="7">
    <source>
        <dbReference type="PROSITE" id="PS50011"/>
    </source>
</evidence>
<feature type="region of interest" description="Disordered" evidence="6">
    <location>
        <begin position="774"/>
        <end position="794"/>
    </location>
</feature>
<evidence type="ECO:0000256" key="1">
    <source>
        <dbReference type="ARBA" id="ARBA00005843"/>
    </source>
</evidence>
<dbReference type="Pfam" id="PF07714">
    <property type="entry name" value="PK_Tyr_Ser-Thr"/>
    <property type="match status" value="1"/>
</dbReference>
<dbReference type="SMART" id="SM00248">
    <property type="entry name" value="ANK"/>
    <property type="match status" value="6"/>
</dbReference>
<dbReference type="Gene3D" id="1.10.510.10">
    <property type="entry name" value="Transferase(Phosphotransferase) domain 1"/>
    <property type="match status" value="1"/>
</dbReference>
<proteinExistence type="inferred from homology"/>
<reference evidence="8 9" key="1">
    <citation type="journal article" date="2011" name="Genome Res.">
        <title>Phylogeny-wide analysis of social amoeba genomes highlights ancient origins for complex intercellular communication.</title>
        <authorList>
            <person name="Heidel A.J."/>
            <person name="Lawal H.M."/>
            <person name="Felder M."/>
            <person name="Schilde C."/>
            <person name="Helps N.R."/>
            <person name="Tunggal B."/>
            <person name="Rivero F."/>
            <person name="John U."/>
            <person name="Schleicher M."/>
            <person name="Eichinger L."/>
            <person name="Platzer M."/>
            <person name="Noegel A.A."/>
            <person name="Schaap P."/>
            <person name="Gloeckner G."/>
        </authorList>
    </citation>
    <scope>NUCLEOTIDE SEQUENCE [LARGE SCALE GENOMIC DNA]</scope>
    <source>
        <strain evidence="9">ATCC 26659 / Pp 5 / PN500</strain>
    </source>
</reference>
<comment type="similarity">
    <text evidence="1">Belongs to the protein kinase superfamily. TKL Ser/Thr protein kinase family.</text>
</comment>
<feature type="binding site" evidence="5">
    <location>
        <position position="529"/>
    </location>
    <ligand>
        <name>ATP</name>
        <dbReference type="ChEBI" id="CHEBI:30616"/>
    </ligand>
</feature>
<feature type="compositionally biased region" description="Low complexity" evidence="6">
    <location>
        <begin position="774"/>
        <end position="786"/>
    </location>
</feature>
<dbReference type="PROSITE" id="PS50297">
    <property type="entry name" value="ANK_REP_REGION"/>
    <property type="match status" value="2"/>
</dbReference>
<dbReference type="InterPro" id="IPR011009">
    <property type="entry name" value="Kinase-like_dom_sf"/>
</dbReference>
<dbReference type="Proteomes" id="UP000001396">
    <property type="component" value="Unassembled WGS sequence"/>
</dbReference>
<protein>
    <submittedName>
        <fullName evidence="8">Ankyrin repeat-containing protein</fullName>
    </submittedName>
</protein>
<dbReference type="GO" id="GO:0004674">
    <property type="term" value="F:protein serine/threonine kinase activity"/>
    <property type="evidence" value="ECO:0007669"/>
    <property type="project" value="TreeGrafter"/>
</dbReference>
<dbReference type="PROSITE" id="PS50088">
    <property type="entry name" value="ANK_REPEAT"/>
    <property type="match status" value="2"/>
</dbReference>
<dbReference type="PROSITE" id="PS00109">
    <property type="entry name" value="PROTEIN_KINASE_TYR"/>
    <property type="match status" value="1"/>
</dbReference>
<dbReference type="STRING" id="670386.D3AXI9"/>
<dbReference type="PROSITE" id="PS50011">
    <property type="entry name" value="PROTEIN_KINASE_DOM"/>
    <property type="match status" value="1"/>
</dbReference>
<name>D3AXI9_HETP5</name>
<evidence type="ECO:0000256" key="5">
    <source>
        <dbReference type="PROSITE-ProRule" id="PRU10141"/>
    </source>
</evidence>
<dbReference type="Pfam" id="PF13606">
    <property type="entry name" value="Ank_3"/>
    <property type="match status" value="1"/>
</dbReference>
<dbReference type="InParanoid" id="D3AXI9"/>
<dbReference type="SUPFAM" id="SSF48403">
    <property type="entry name" value="Ankyrin repeat"/>
    <property type="match status" value="1"/>
</dbReference>
<keyword evidence="4" id="KW-0040">ANK repeat</keyword>
<dbReference type="PROSITE" id="PS00107">
    <property type="entry name" value="PROTEIN_KINASE_ATP"/>
    <property type="match status" value="1"/>
</dbReference>
<keyword evidence="3 5" id="KW-0067">ATP-binding</keyword>
<sequence>MLVEIESVDGFYSSSTLPKTIMAFYDVLTILICRNYLNLSDLKPLFQSCRSIYQQNHNDQTSDIEIIKYLYIHYLDLYSKLLIKLKIFNSINSSSNNVDNINQIQNTLYNNYINNIITVNNLIKPIQIFKKLNLDIGILVDTNNILNQLYLDQSLEQNEIFQSIHQQLQLQQPNHLIDKLLCYSIINNNDTLLLLLIRVILLLQSNQLTNSYIKSSTSATSSTTTTQLSVNQPVNSLRVSTSHQKQLQQVPILNIDELSFLLKFYNSNNSNNSNSNSNKIYKTQIIITVLPLFIAANQKSSQCLKLIVDSLLVSIYSNNINVKLTATNRTALFYSTSRDTTLALLQYNAKIDAKDTTGMLPIHYHSLVGNLDVIKCLLDDTTINAQDLSQNTPLHWSSLKGHLPIVKYLISSGAKLNIANHQGRYPIHNAALEGHIDIIKYLVDLYAKASLRGSIRSSSGSASIQIPDRENNTPIDLAILKNHFYCTFELLRYEGASSEFDFTNGRKIGSGAFADVYLLEWRKKQVAVKRVKYERLLESGKTDEWIKGKFLLEVVLMVKLSHLPSFVKLYGTVIEQNELLLIGNDEMITNLPSINLLSQSMANGMAYLHGLTPQIIHRDLTSQNILLDANGSAKIADFGISRFKNDIGDKTMTAIGNPRWRAPEVTKGEKYSEKVDVFGFGMILYELFTRRVPFHDYEPVQASFKVVSGERPIIPPTVDSRWAKLIQRCWDHLPANRPSFQEIIQIIQQLPIVNIKVFTPNDIIMHPFNQQHLNSDSTSNDVSMSSYEGSYEIS</sequence>
<dbReference type="InterPro" id="IPR036770">
    <property type="entry name" value="Ankyrin_rpt-contain_sf"/>
</dbReference>
<dbReference type="CDD" id="cd13999">
    <property type="entry name" value="STKc_MAP3K-like"/>
    <property type="match status" value="1"/>
</dbReference>
<dbReference type="InterPro" id="IPR000719">
    <property type="entry name" value="Prot_kinase_dom"/>
</dbReference>
<dbReference type="OMA" id="QHISIEC"/>
<gene>
    <name evidence="8" type="ORF">PPL_00820</name>
</gene>
<dbReference type="SUPFAM" id="SSF56112">
    <property type="entry name" value="Protein kinase-like (PK-like)"/>
    <property type="match status" value="1"/>
</dbReference>
<dbReference type="GeneID" id="31356351"/>
<accession>D3AXI9</accession>
<evidence type="ECO:0000256" key="6">
    <source>
        <dbReference type="SAM" id="MobiDB-lite"/>
    </source>
</evidence>
<dbReference type="InterPro" id="IPR051681">
    <property type="entry name" value="Ser/Thr_Kinases-Pseudokinases"/>
</dbReference>
<dbReference type="InterPro" id="IPR017441">
    <property type="entry name" value="Protein_kinase_ATP_BS"/>
</dbReference>
<dbReference type="InterPro" id="IPR001245">
    <property type="entry name" value="Ser-Thr/Tyr_kinase_cat_dom"/>
</dbReference>
<feature type="repeat" description="ANK" evidence="4">
    <location>
        <begin position="389"/>
        <end position="421"/>
    </location>
</feature>
<dbReference type="EMBL" id="ADBJ01000003">
    <property type="protein sequence ID" value="EFA86258.1"/>
    <property type="molecule type" value="Genomic_DNA"/>
</dbReference>
<feature type="repeat" description="ANK" evidence="4">
    <location>
        <begin position="422"/>
        <end position="454"/>
    </location>
</feature>
<evidence type="ECO:0000313" key="8">
    <source>
        <dbReference type="EMBL" id="EFA86258.1"/>
    </source>
</evidence>
<keyword evidence="9" id="KW-1185">Reference proteome</keyword>
<dbReference type="AlphaFoldDB" id="D3AXI9"/>
<comment type="caution">
    <text evidence="8">The sequence shown here is derived from an EMBL/GenBank/DDBJ whole genome shotgun (WGS) entry which is preliminary data.</text>
</comment>